<dbReference type="OrthoDB" id="8451541at2"/>
<evidence type="ECO:0008006" key="4">
    <source>
        <dbReference type="Google" id="ProtNLM"/>
    </source>
</evidence>
<dbReference type="EMBL" id="FNOI01000002">
    <property type="protein sequence ID" value="SDW76470.1"/>
    <property type="molecule type" value="Genomic_DNA"/>
</dbReference>
<evidence type="ECO:0000256" key="1">
    <source>
        <dbReference type="SAM" id="SignalP"/>
    </source>
</evidence>
<keyword evidence="1" id="KW-0732">Signal</keyword>
<evidence type="ECO:0000313" key="3">
    <source>
        <dbReference type="Proteomes" id="UP000199441"/>
    </source>
</evidence>
<keyword evidence="3" id="KW-1185">Reference proteome</keyword>
<organism evidence="2 3">
    <name type="scientific">Litoreibacter albidus</name>
    <dbReference type="NCBI Taxonomy" id="670155"/>
    <lineage>
        <taxon>Bacteria</taxon>
        <taxon>Pseudomonadati</taxon>
        <taxon>Pseudomonadota</taxon>
        <taxon>Alphaproteobacteria</taxon>
        <taxon>Rhodobacterales</taxon>
        <taxon>Roseobacteraceae</taxon>
        <taxon>Litoreibacter</taxon>
    </lineage>
</organism>
<protein>
    <recommendedName>
        <fullName evidence="4">Lipoprotein</fullName>
    </recommendedName>
</protein>
<dbReference type="RefSeq" id="WP_089946519.1">
    <property type="nucleotide sequence ID" value="NZ_FNOI01000002.1"/>
</dbReference>
<dbReference type="PROSITE" id="PS51257">
    <property type="entry name" value="PROKAR_LIPOPROTEIN"/>
    <property type="match status" value="1"/>
</dbReference>
<accession>A0A1H2W7B1</accession>
<dbReference type="STRING" id="670155.SAMN04488001_1743"/>
<reference evidence="3" key="1">
    <citation type="submission" date="2016-10" db="EMBL/GenBank/DDBJ databases">
        <authorList>
            <person name="Varghese N."/>
            <person name="Submissions S."/>
        </authorList>
    </citation>
    <scope>NUCLEOTIDE SEQUENCE [LARGE SCALE GENOMIC DNA]</scope>
    <source>
        <strain evidence="3">DSM 26922</strain>
    </source>
</reference>
<feature type="signal peptide" evidence="1">
    <location>
        <begin position="1"/>
        <end position="21"/>
    </location>
</feature>
<feature type="chain" id="PRO_5011575592" description="Lipoprotein" evidence="1">
    <location>
        <begin position="22"/>
        <end position="157"/>
    </location>
</feature>
<evidence type="ECO:0000313" key="2">
    <source>
        <dbReference type="EMBL" id="SDW76470.1"/>
    </source>
</evidence>
<dbReference type="Proteomes" id="UP000199441">
    <property type="component" value="Unassembled WGS sequence"/>
</dbReference>
<dbReference type="AlphaFoldDB" id="A0A1H2W7B1"/>
<sequence>MIKHLTIAATALAVVAGPASALSCSATHPVAAYNAVANAEESFVILHGEFDFDVKKVPDVNAPPVEARIPTQFTGKLLTGDGFTDDVEVAVTLALSCVGPWCARVSPKTDYLAYVLQTEEELIFSVDPCYAFAFSNPADEYIEAIEQCAAGGDCEPK</sequence>
<name>A0A1H2W7B1_9RHOB</name>
<proteinExistence type="predicted"/>
<gene>
    <name evidence="2" type="ORF">SAMN04488001_1743</name>
</gene>